<feature type="compositionally biased region" description="Low complexity" evidence="1">
    <location>
        <begin position="372"/>
        <end position="389"/>
    </location>
</feature>
<feature type="compositionally biased region" description="Basic and acidic residues" evidence="1">
    <location>
        <begin position="204"/>
        <end position="226"/>
    </location>
</feature>
<evidence type="ECO:0000313" key="3">
    <source>
        <dbReference type="EMBL" id="MER6902201.1"/>
    </source>
</evidence>
<keyword evidence="2" id="KW-0812">Transmembrane</keyword>
<protein>
    <recommendedName>
        <fullName evidence="5">Extensin</fullName>
    </recommendedName>
</protein>
<keyword evidence="2" id="KW-1133">Transmembrane helix</keyword>
<sequence>MADEQDGWLDRETAEILLRGESLKAVDPAVRDRAERLAETLDALTAYPAPTSGELPGEAAALAAFRKARADDAAEWAGAPAALGHGTAARPSDAGLVRIGPYRDGAGRSRWSRPLRLGLAAALTAGMVGGVAVAAGTGVLPTPFGGTGPDPAASVSSAATPGRPLGSPTPLDGPRGGSTPDGATPGPSGSGTTRDEAGGTAGDRAPDADDRASDGADGADGHRRELATSCRDVSAGKALDGARRRALTEAAGGTARVGTYCRSVLAGTGATTRDRAGGSAGEAAEGAPGGTAGDVEPRKDTGGTSGSDDKNGQGGKSDKGDKGDKNGQGENGGNGKQSGGKQGDEGGDEGGDGGDEGDEGAHIAPRVHGTPALRPAHATGAPAALLPLPDLRPKDAPRELPFLGKTA</sequence>
<feature type="transmembrane region" description="Helical" evidence="2">
    <location>
        <begin position="117"/>
        <end position="140"/>
    </location>
</feature>
<keyword evidence="4" id="KW-1185">Reference proteome</keyword>
<feature type="compositionally biased region" description="Basic and acidic residues" evidence="1">
    <location>
        <begin position="295"/>
        <end position="327"/>
    </location>
</feature>
<dbReference type="RefSeq" id="WP_350714121.1">
    <property type="nucleotide sequence ID" value="NZ_JBEPCO010000001.1"/>
</dbReference>
<name>A0ABV1V6T2_9ACTN</name>
<feature type="compositionally biased region" description="Gly residues" evidence="1">
    <location>
        <begin position="329"/>
        <end position="341"/>
    </location>
</feature>
<proteinExistence type="predicted"/>
<evidence type="ECO:0008006" key="5">
    <source>
        <dbReference type="Google" id="ProtNLM"/>
    </source>
</evidence>
<dbReference type="Proteomes" id="UP001490330">
    <property type="component" value="Unassembled WGS sequence"/>
</dbReference>
<evidence type="ECO:0000256" key="2">
    <source>
        <dbReference type="SAM" id="Phobius"/>
    </source>
</evidence>
<evidence type="ECO:0000313" key="4">
    <source>
        <dbReference type="Proteomes" id="UP001490330"/>
    </source>
</evidence>
<keyword evidence="2" id="KW-0472">Membrane</keyword>
<accession>A0ABV1V6T2</accession>
<comment type="caution">
    <text evidence="3">The sequence shown here is derived from an EMBL/GenBank/DDBJ whole genome shotgun (WGS) entry which is preliminary data.</text>
</comment>
<organism evidence="3 4">
    <name type="scientific">Streptomyces flaveolus</name>
    <dbReference type="NCBI Taxonomy" id="67297"/>
    <lineage>
        <taxon>Bacteria</taxon>
        <taxon>Bacillati</taxon>
        <taxon>Actinomycetota</taxon>
        <taxon>Actinomycetes</taxon>
        <taxon>Kitasatosporales</taxon>
        <taxon>Streptomycetaceae</taxon>
        <taxon>Streptomyces</taxon>
    </lineage>
</organism>
<feature type="compositionally biased region" description="Low complexity" evidence="1">
    <location>
        <begin position="177"/>
        <end position="192"/>
    </location>
</feature>
<feature type="region of interest" description="Disordered" evidence="1">
    <location>
        <begin position="145"/>
        <end position="228"/>
    </location>
</feature>
<feature type="compositionally biased region" description="Acidic residues" evidence="1">
    <location>
        <begin position="345"/>
        <end position="358"/>
    </location>
</feature>
<reference evidence="3 4" key="1">
    <citation type="submission" date="2024-06" db="EMBL/GenBank/DDBJ databases">
        <title>The Natural Products Discovery Center: Release of the First 8490 Sequenced Strains for Exploring Actinobacteria Biosynthetic Diversity.</title>
        <authorList>
            <person name="Kalkreuter E."/>
            <person name="Kautsar S.A."/>
            <person name="Yang D."/>
            <person name="Bader C.D."/>
            <person name="Teijaro C.N."/>
            <person name="Fluegel L."/>
            <person name="Davis C.M."/>
            <person name="Simpson J.R."/>
            <person name="Lauterbach L."/>
            <person name="Steele A.D."/>
            <person name="Gui C."/>
            <person name="Meng S."/>
            <person name="Li G."/>
            <person name="Viehrig K."/>
            <person name="Ye F."/>
            <person name="Su P."/>
            <person name="Kiefer A.F."/>
            <person name="Nichols A."/>
            <person name="Cepeda A.J."/>
            <person name="Yan W."/>
            <person name="Fan B."/>
            <person name="Jiang Y."/>
            <person name="Adhikari A."/>
            <person name="Zheng C.-J."/>
            <person name="Schuster L."/>
            <person name="Cowan T.M."/>
            <person name="Smanski M.J."/>
            <person name="Chevrette M.G."/>
            <person name="De Carvalho L.P.S."/>
            <person name="Shen B."/>
        </authorList>
    </citation>
    <scope>NUCLEOTIDE SEQUENCE [LARGE SCALE GENOMIC DNA]</scope>
    <source>
        <strain evidence="3 4">NPDC000632</strain>
    </source>
</reference>
<dbReference type="EMBL" id="JBEPCV010000001">
    <property type="protein sequence ID" value="MER6902201.1"/>
    <property type="molecule type" value="Genomic_DNA"/>
</dbReference>
<evidence type="ECO:0000256" key="1">
    <source>
        <dbReference type="SAM" id="MobiDB-lite"/>
    </source>
</evidence>
<feature type="region of interest" description="Disordered" evidence="1">
    <location>
        <begin position="270"/>
        <end position="407"/>
    </location>
</feature>
<gene>
    <name evidence="3" type="ORF">ABT322_00210</name>
</gene>